<dbReference type="Gene3D" id="3.40.50.300">
    <property type="entry name" value="P-loop containing nucleotide triphosphate hydrolases"/>
    <property type="match status" value="1"/>
</dbReference>
<dbReference type="InterPro" id="IPR027417">
    <property type="entry name" value="P-loop_NTPase"/>
</dbReference>
<sequence length="2026" mass="228551">LLCGERLWGQDYVNSVSVRDFQDLLANSGGSEYEILQRKYVLDSSDAIYRLKEPILPNLETVQCHQAIQKAAKNCIDRGVRTPADMTPYLQPALEYLVSVIQSDQQLASQTICIHRQLHGLSELIRADPKFKEATDRTGQLDVLAKRLKNPIPFFDVKQRDQTVVCPHWEQVSKVAILRQTIAKHVSSANTVQTTVPLEVLNQLGEFVSKSADYYSQVDAQKALLSSVKKTIGRLDKEAQNTLPSMPSLLHYLTLFAQQTTRLLKQFIRNMCEDRNRLVEPRISWTVKDEGQTHYRLLMSRPNTSLTGESFWTAPDSNSGLPKPEWKDPLMIEGRSRELNVIRAYLFGAARTPGLIFGSSGSGRSSILRWAVQRFQRQNLNATSNKNKDSKDHSPTSRRNPIVIACCVGRTSRSSSLQALLVRVLEEILIDYEQNESTLNIHLGSLCEYAEAVYALQRVLTLVNSDRPLLLVFDDIDLAYPQEHVELFRWLPQKLPSEHVRILLTTGSESVLNGFNNRFGAGCCITLAPSFDSVRFSTALLPHWIENRTQSKPCKLTEKQREMISEAVSQNTVPLYLDLIVDILADMQNNSDEDWLPGRFPCDFSDLFVIRMRQLYRVRLGRFAMVRALFRLTAYLACSRIGLTLSELIDLLQADREVQTECRRSGSLGIDGPRFPTGCLLELLYHPDFGLTKHFCMVQTDGRCVITFRSHAMRRGVLGFWTTYAEPTVKDNPNGTAVLEETIIAETDSETKLSQQQLAQKNLTIVVKTRGFHNILADYWKGAPIGTQTVDEKVETGVNFSVPNTLTSLNTRYFWECLIELPTTNENQGKPFISESFQRVWFCNCRRLTELPYQLLQSGPDRVKELYKNVIFSIDYMLGKLFYTMHSNDLIAEMYYLRQLNEVRACDELNYLLTLLRTLTPHLTQSPSLLGVELAGRIGHLAGSDYPLLGRLLLASIDQSAPDYNCLVPLTTTCYTPVLHPERLTVRYANPSAQSLIVLTPDQRFLLIIGPSFSEKDAEVMVVLWDVITLTKSTVLSLGSWPGRRFLTAHFPSQINHLVLIQYYIQESDTYGYSMVDLDSGTVDGEILLPPRVRPELISLTRSSALLGEREPVRQNIKSENTVTELCVMANVYSLNSYRPQSKHLMQIPTPCHVLPRERFCIGPYGWTYAGQANTEQKLTSAVGIPRDKRVNWLQVRQFHSPAKVAAWLDCPHPAVIIYSNLPSELVYVGCSRYGYICRYDLGQVTPKGVRRLTPTLELSLDSGLRKLLSLEEGMAVTNVVPSQLAWDVDTIKHVLQFRHVIQVVRMYMTPDDRYMAVLYHLTDNQYVIGIWQLVQRLLIAGLPAYRNSQIRFGVDLTGTVLLHFVPSSPTQQWLEVVELTVKSQTSTKSSGTNMNANSTVDKLAGLNTVIGSRIQRFTTFETPLVDAYLVRGGNLLLVSNEELTLTSLKVLTASGRNSATPEAELAQAFSSNAKYHDQVGIIYSSDSNRNVIFSHYNLITQRVIRVTGNKRSAPDEKCNLFFREPLLEDYPFQSHMSDDGRFLALVYALRDSVGASGPIRMNTEFQTKSVYIKPKLPNINYYTSIATKPTDTRSVNESYISERGISQNIVRLYDMRHTGSGTGLRSQISLLGETIFQMNNKYGLLTLKPDHASDSRLQPLESWSENRTASRNSKVQGSEQIRSKSVLSRYSDETGEFLSYAYLDHPVIEGSGLVGKNDYLLVCCGGSGKWLRLLAAPSFTTIVYELDVGKLLKEHDDYARTAKVQRLYACPQQPTIATLQYIWSEQDQLRWIATFNLAAEAGTDPLLSQFSNPDSLLDVTPDGRYAIDSNLRLFQLQSGTQIGALNRAGLIPGLTEEPFVLCARLTPDGTQIVAVVWSTESDVLAILVFRNRIASHFPLVGEALLTAMDMNRTGSVNNLLPVTLPIVRLEMGQLGRVVVVFLDHCDQFKVFVLRDLRSMTGALLYSSAAERIRSIHPNVRPKSDIRDSYRVAKELDDLFERLNDSMKLFGNDTNDDDEENEELIF</sequence>
<dbReference type="SUPFAM" id="SSF52540">
    <property type="entry name" value="P-loop containing nucleoside triphosphate hydrolases"/>
    <property type="match status" value="1"/>
</dbReference>
<organism evidence="2 3">
    <name type="scientific">Fasciolopsis buskii</name>
    <dbReference type="NCBI Taxonomy" id="27845"/>
    <lineage>
        <taxon>Eukaryota</taxon>
        <taxon>Metazoa</taxon>
        <taxon>Spiralia</taxon>
        <taxon>Lophotrochozoa</taxon>
        <taxon>Platyhelminthes</taxon>
        <taxon>Trematoda</taxon>
        <taxon>Digenea</taxon>
        <taxon>Plagiorchiida</taxon>
        <taxon>Echinostomata</taxon>
        <taxon>Echinostomatoidea</taxon>
        <taxon>Fasciolidae</taxon>
        <taxon>Fasciolopsis</taxon>
    </lineage>
</organism>
<accession>A0A8E0RPC5</accession>
<keyword evidence="3" id="KW-1185">Reference proteome</keyword>
<evidence type="ECO:0000313" key="2">
    <source>
        <dbReference type="EMBL" id="KAA0189037.1"/>
    </source>
</evidence>
<dbReference type="Proteomes" id="UP000728185">
    <property type="component" value="Unassembled WGS sequence"/>
</dbReference>
<dbReference type="PANTHER" id="PTHR19871">
    <property type="entry name" value="BETA TRANSDUCIN-RELATED PROTEIN"/>
    <property type="match status" value="1"/>
</dbReference>
<comment type="caution">
    <text evidence="2">The sequence shown here is derived from an EMBL/GenBank/DDBJ whole genome shotgun (WGS) entry which is preliminary data.</text>
</comment>
<dbReference type="OrthoDB" id="6244131at2759"/>
<dbReference type="InterPro" id="IPR052752">
    <property type="entry name" value="NACHT-WD_repeat"/>
</dbReference>
<reference evidence="2" key="1">
    <citation type="submission" date="2019-05" db="EMBL/GenBank/DDBJ databases">
        <title>Annotation for the trematode Fasciolopsis buski.</title>
        <authorList>
            <person name="Choi Y.-J."/>
        </authorList>
    </citation>
    <scope>NUCLEOTIDE SEQUENCE</scope>
    <source>
        <strain evidence="2">HT</strain>
        <tissue evidence="2">Whole worm</tissue>
    </source>
</reference>
<dbReference type="PANTHER" id="PTHR19871:SF14">
    <property type="entry name" value="DUF4062 DOMAIN-CONTAINING PROTEIN"/>
    <property type="match status" value="1"/>
</dbReference>
<protein>
    <submittedName>
        <fullName evidence="2">Uncharacterized protein</fullName>
    </submittedName>
</protein>
<feature type="region of interest" description="Disordered" evidence="1">
    <location>
        <begin position="1658"/>
        <end position="1678"/>
    </location>
</feature>
<proteinExistence type="predicted"/>
<feature type="compositionally biased region" description="Polar residues" evidence="1">
    <location>
        <begin position="1662"/>
        <end position="1678"/>
    </location>
</feature>
<evidence type="ECO:0000313" key="3">
    <source>
        <dbReference type="Proteomes" id="UP000728185"/>
    </source>
</evidence>
<feature type="non-terminal residue" evidence="2">
    <location>
        <position position="1"/>
    </location>
</feature>
<name>A0A8E0RPC5_9TREM</name>
<gene>
    <name evidence="2" type="ORF">FBUS_05774</name>
</gene>
<evidence type="ECO:0000256" key="1">
    <source>
        <dbReference type="SAM" id="MobiDB-lite"/>
    </source>
</evidence>
<dbReference type="EMBL" id="LUCM01008053">
    <property type="protein sequence ID" value="KAA0189037.1"/>
    <property type="molecule type" value="Genomic_DNA"/>
</dbReference>